<proteinExistence type="predicted"/>
<dbReference type="EMBL" id="CP142433">
    <property type="protein sequence ID" value="XBC46870.1"/>
    <property type="molecule type" value="Genomic_DNA"/>
</dbReference>
<accession>A0AB74TVB0</accession>
<dbReference type="AlphaFoldDB" id="A0AB74TVB0"/>
<protein>
    <submittedName>
        <fullName evidence="1">Uncharacterized protein</fullName>
    </submittedName>
</protein>
<organism evidence="1">
    <name type="scientific">Dolosigranulum savutiense</name>
    <dbReference type="NCBI Taxonomy" id="3110288"/>
    <lineage>
        <taxon>Bacteria</taxon>
        <taxon>Bacillati</taxon>
        <taxon>Bacillota</taxon>
        <taxon>Bacilli</taxon>
        <taxon>Lactobacillales</taxon>
        <taxon>Carnobacteriaceae</taxon>
        <taxon>Dolosigranulum</taxon>
    </lineage>
</organism>
<gene>
    <name evidence="1" type="ORF">VUQ08_04500</name>
</gene>
<dbReference type="RefSeq" id="WP_111974101.1">
    <property type="nucleotide sequence ID" value="NZ_CP142433.1"/>
</dbReference>
<reference evidence="1" key="1">
    <citation type="submission" date="2023-12" db="EMBL/GenBank/DDBJ databases">
        <title>Dolosigranulum savutii sp. nov. isolated from human upper respiratory samples collected in Botswana.</title>
        <authorList>
            <person name="Kelly M.S."/>
        </authorList>
    </citation>
    <scope>NUCLEOTIDE SEQUENCE</scope>
    <source>
        <strain evidence="1">MSK433</strain>
    </source>
</reference>
<sequence>MKEANDSSLIAVGYPFLIEHNRENLEEYKNIHNQQNAGTSTYAVSDETKDFICSVVVNMSGAAIGTVYTKVALAVGGPAVSFVVWLISEFGWTYLSSTFC</sequence>
<name>A0AB74TVB0_9LACT</name>
<evidence type="ECO:0000313" key="1">
    <source>
        <dbReference type="EMBL" id="XBC46870.1"/>
    </source>
</evidence>